<proteinExistence type="inferred from homology"/>
<dbReference type="RefSeq" id="WP_213162237.1">
    <property type="nucleotide sequence ID" value="NZ_CP058214.1"/>
</dbReference>
<dbReference type="EMBL" id="CP058214">
    <property type="protein sequence ID" value="QPC44867.1"/>
    <property type="molecule type" value="Genomic_DNA"/>
</dbReference>
<dbReference type="Pfam" id="PF03466">
    <property type="entry name" value="LysR_substrate"/>
    <property type="match status" value="1"/>
</dbReference>
<dbReference type="Proteomes" id="UP000593594">
    <property type="component" value="Chromosome"/>
</dbReference>
<dbReference type="InterPro" id="IPR000847">
    <property type="entry name" value="LysR_HTH_N"/>
</dbReference>
<keyword evidence="7" id="KW-1185">Reference proteome</keyword>
<organism evidence="6 7">
    <name type="scientific">Kaustia mangrovi</name>
    <dbReference type="NCBI Taxonomy" id="2593653"/>
    <lineage>
        <taxon>Bacteria</taxon>
        <taxon>Pseudomonadati</taxon>
        <taxon>Pseudomonadota</taxon>
        <taxon>Alphaproteobacteria</taxon>
        <taxon>Hyphomicrobiales</taxon>
        <taxon>Parvibaculaceae</taxon>
        <taxon>Kaustia</taxon>
    </lineage>
</organism>
<dbReference type="CDD" id="cd08432">
    <property type="entry name" value="PBP2_GcdR_TrpI_HvrB_AmpR_like"/>
    <property type="match status" value="1"/>
</dbReference>
<feature type="domain" description="HTH lysR-type" evidence="5">
    <location>
        <begin position="6"/>
        <end position="63"/>
    </location>
</feature>
<keyword evidence="3" id="KW-0238">DNA-binding</keyword>
<protein>
    <submittedName>
        <fullName evidence="6">LysR family transcriptional regulator</fullName>
    </submittedName>
</protein>
<evidence type="ECO:0000259" key="5">
    <source>
        <dbReference type="PROSITE" id="PS50931"/>
    </source>
</evidence>
<name>A0A7S8C7M8_9HYPH</name>
<dbReference type="PROSITE" id="PS50931">
    <property type="entry name" value="HTH_LYSR"/>
    <property type="match status" value="1"/>
</dbReference>
<comment type="similarity">
    <text evidence="1">Belongs to the LysR transcriptional regulatory family.</text>
</comment>
<evidence type="ECO:0000256" key="3">
    <source>
        <dbReference type="ARBA" id="ARBA00023125"/>
    </source>
</evidence>
<accession>A0A7S8C7M8</accession>
<dbReference type="Gene3D" id="3.40.190.10">
    <property type="entry name" value="Periplasmic binding protein-like II"/>
    <property type="match status" value="2"/>
</dbReference>
<dbReference type="InterPro" id="IPR005119">
    <property type="entry name" value="LysR_subst-bd"/>
</dbReference>
<dbReference type="InterPro" id="IPR036388">
    <property type="entry name" value="WH-like_DNA-bd_sf"/>
</dbReference>
<dbReference type="Gene3D" id="1.10.10.10">
    <property type="entry name" value="Winged helix-like DNA-binding domain superfamily/Winged helix DNA-binding domain"/>
    <property type="match status" value="1"/>
</dbReference>
<evidence type="ECO:0000256" key="4">
    <source>
        <dbReference type="ARBA" id="ARBA00023163"/>
    </source>
</evidence>
<dbReference type="KEGG" id="kmn:HW532_20495"/>
<dbReference type="InterPro" id="IPR058163">
    <property type="entry name" value="LysR-type_TF_proteobact-type"/>
</dbReference>
<dbReference type="GO" id="GO:0003700">
    <property type="term" value="F:DNA-binding transcription factor activity"/>
    <property type="evidence" value="ECO:0007669"/>
    <property type="project" value="InterPro"/>
</dbReference>
<keyword evidence="2" id="KW-0805">Transcription regulation</keyword>
<dbReference type="PANTHER" id="PTHR30537:SF5">
    <property type="entry name" value="HTH-TYPE TRANSCRIPTIONAL ACTIVATOR TTDR-RELATED"/>
    <property type="match status" value="1"/>
</dbReference>
<evidence type="ECO:0000256" key="1">
    <source>
        <dbReference type="ARBA" id="ARBA00009437"/>
    </source>
</evidence>
<evidence type="ECO:0000313" key="7">
    <source>
        <dbReference type="Proteomes" id="UP000593594"/>
    </source>
</evidence>
<evidence type="ECO:0000256" key="2">
    <source>
        <dbReference type="ARBA" id="ARBA00023015"/>
    </source>
</evidence>
<dbReference type="GO" id="GO:0003677">
    <property type="term" value="F:DNA binding"/>
    <property type="evidence" value="ECO:0007669"/>
    <property type="project" value="UniProtKB-KW"/>
</dbReference>
<evidence type="ECO:0000313" key="6">
    <source>
        <dbReference type="EMBL" id="QPC44867.1"/>
    </source>
</evidence>
<dbReference type="SUPFAM" id="SSF53850">
    <property type="entry name" value="Periplasmic binding protein-like II"/>
    <property type="match status" value="1"/>
</dbReference>
<keyword evidence="4" id="KW-0804">Transcription</keyword>
<gene>
    <name evidence="6" type="ORF">HW532_20495</name>
</gene>
<dbReference type="SUPFAM" id="SSF46785">
    <property type="entry name" value="Winged helix' DNA-binding domain"/>
    <property type="match status" value="1"/>
</dbReference>
<reference evidence="6 7" key="1">
    <citation type="submission" date="2020-06" db="EMBL/GenBank/DDBJ databases">
        <title>Genome sequence of 2 isolates from Red Sea Mangroves.</title>
        <authorList>
            <person name="Sefrji F."/>
            <person name="Michoud G."/>
            <person name="Merlino G."/>
            <person name="Daffonchio D."/>
        </authorList>
    </citation>
    <scope>NUCLEOTIDE SEQUENCE [LARGE SCALE GENOMIC DNA]</scope>
    <source>
        <strain evidence="6 7">R1DC25</strain>
    </source>
</reference>
<dbReference type="InterPro" id="IPR036390">
    <property type="entry name" value="WH_DNA-bd_sf"/>
</dbReference>
<sequence>MSRALPPLRLLTVFEAVLRHGGVRPASAELNVSQPAVSQALRQLEAHLGATLLDRSTRPAGLTEAGRLLHRATAEGLGLIAEAIEDIERLNAGVGPSATVACSVGFATYWLMPRLAGFYDRNPDMAINVMTTQQGAPGLTAGVDIAIRYGDGKWNDGVVTHLFDERIDPVCSPALAARLAEAGGGLEAATLIHVNVEDGRWTPWGAYLRRAGLPAAGRRQGLHFTNYVQATQAALAGQGVMLGWRSITGDLVREGRLDYAMDATVVPEDAFYLVAADRPRSPAAVAAATAWLAGEAARPEA</sequence>
<dbReference type="AlphaFoldDB" id="A0A7S8C7M8"/>
<dbReference type="PANTHER" id="PTHR30537">
    <property type="entry name" value="HTH-TYPE TRANSCRIPTIONAL REGULATOR"/>
    <property type="match status" value="1"/>
</dbReference>
<dbReference type="Pfam" id="PF00126">
    <property type="entry name" value="HTH_1"/>
    <property type="match status" value="1"/>
</dbReference>
<dbReference type="PRINTS" id="PR00039">
    <property type="entry name" value="HTHLYSR"/>
</dbReference>